<proteinExistence type="predicted"/>
<dbReference type="EMBL" id="FR824265">
    <property type="protein sequence ID" value="CCA24070.1"/>
    <property type="molecule type" value="Genomic_DNA"/>
</dbReference>
<gene>
    <name evidence="1" type="primary">AlNc14C220G9098</name>
    <name evidence="1" type="ORF">ALNC14_102140</name>
</gene>
<dbReference type="HOGENOM" id="CLU_1550360_0_0_1"/>
<protein>
    <submittedName>
        <fullName evidence="1">AlNc14C220G9098 protein</fullName>
    </submittedName>
</protein>
<evidence type="ECO:0000313" key="1">
    <source>
        <dbReference type="EMBL" id="CCA24070.1"/>
    </source>
</evidence>
<reference evidence="1" key="1">
    <citation type="journal article" date="2011" name="PLoS Biol.">
        <title>Gene gain and loss during evolution of obligate parasitism in the white rust pathogen of Arabidopsis thaliana.</title>
        <authorList>
            <person name="Kemen E."/>
            <person name="Gardiner A."/>
            <person name="Schultz-Larsen T."/>
            <person name="Kemen A.C."/>
            <person name="Balmuth A.L."/>
            <person name="Robert-Seilaniantz A."/>
            <person name="Bailey K."/>
            <person name="Holub E."/>
            <person name="Studholme D.J."/>
            <person name="Maclean D."/>
            <person name="Jones J.D."/>
        </authorList>
    </citation>
    <scope>NUCLEOTIDE SEQUENCE</scope>
</reference>
<accession>F0WRV4</accession>
<name>F0WRV4_9STRA</name>
<dbReference type="AlphaFoldDB" id="F0WRV4"/>
<sequence>MCADGIAQWERWTDSIASSIKSFIGYKSNGKCAEGHFRFHFRSAQFDRKGNRSHRHLGNDVDITRDRTSVHVIVRYSSYPKTWLQSKISPNPIEYLFKLRIETPTIYLHIRLRKHSNRYALILQEKKNGHGCNVNVVTCGQTGSEDVHNTQSVEYEHGCNIFYSTGCTIFRPS</sequence>
<reference evidence="1" key="2">
    <citation type="submission" date="2011-02" db="EMBL/GenBank/DDBJ databases">
        <authorList>
            <person name="MacLean D."/>
        </authorList>
    </citation>
    <scope>NUCLEOTIDE SEQUENCE</scope>
</reference>
<organism evidence="1">
    <name type="scientific">Albugo laibachii Nc14</name>
    <dbReference type="NCBI Taxonomy" id="890382"/>
    <lineage>
        <taxon>Eukaryota</taxon>
        <taxon>Sar</taxon>
        <taxon>Stramenopiles</taxon>
        <taxon>Oomycota</taxon>
        <taxon>Peronosporomycetes</taxon>
        <taxon>Albuginales</taxon>
        <taxon>Albuginaceae</taxon>
        <taxon>Albugo</taxon>
    </lineage>
</organism>